<accession>A0A5A7PDC3</accession>
<evidence type="ECO:0000256" key="1">
    <source>
        <dbReference type="SAM" id="MobiDB-lite"/>
    </source>
</evidence>
<evidence type="ECO:0000313" key="3">
    <source>
        <dbReference type="Proteomes" id="UP000325081"/>
    </source>
</evidence>
<feature type="region of interest" description="Disordered" evidence="1">
    <location>
        <begin position="71"/>
        <end position="97"/>
    </location>
</feature>
<evidence type="ECO:0000313" key="2">
    <source>
        <dbReference type="EMBL" id="GER30516.1"/>
    </source>
</evidence>
<comment type="caution">
    <text evidence="2">The sequence shown here is derived from an EMBL/GenBank/DDBJ whole genome shotgun (WGS) entry which is preliminary data.</text>
</comment>
<dbReference type="Proteomes" id="UP000325081">
    <property type="component" value="Unassembled WGS sequence"/>
</dbReference>
<dbReference type="EMBL" id="BKCP01004361">
    <property type="protein sequence ID" value="GER30516.1"/>
    <property type="molecule type" value="Genomic_DNA"/>
</dbReference>
<keyword evidence="2" id="KW-0418">Kinase</keyword>
<reference evidence="3" key="1">
    <citation type="journal article" date="2019" name="Curr. Biol.">
        <title>Genome Sequence of Striga asiatica Provides Insight into the Evolution of Plant Parasitism.</title>
        <authorList>
            <person name="Yoshida S."/>
            <person name="Kim S."/>
            <person name="Wafula E.K."/>
            <person name="Tanskanen J."/>
            <person name="Kim Y.M."/>
            <person name="Honaas L."/>
            <person name="Yang Z."/>
            <person name="Spallek T."/>
            <person name="Conn C.E."/>
            <person name="Ichihashi Y."/>
            <person name="Cheong K."/>
            <person name="Cui S."/>
            <person name="Der J.P."/>
            <person name="Gundlach H."/>
            <person name="Jiao Y."/>
            <person name="Hori C."/>
            <person name="Ishida J.K."/>
            <person name="Kasahara H."/>
            <person name="Kiba T."/>
            <person name="Kim M.S."/>
            <person name="Koo N."/>
            <person name="Laohavisit A."/>
            <person name="Lee Y.H."/>
            <person name="Lumba S."/>
            <person name="McCourt P."/>
            <person name="Mortimer J.C."/>
            <person name="Mutuku J.M."/>
            <person name="Nomura T."/>
            <person name="Sasaki-Sekimoto Y."/>
            <person name="Seto Y."/>
            <person name="Wang Y."/>
            <person name="Wakatake T."/>
            <person name="Sakakibara H."/>
            <person name="Demura T."/>
            <person name="Yamaguchi S."/>
            <person name="Yoneyama K."/>
            <person name="Manabe R.I."/>
            <person name="Nelson D.C."/>
            <person name="Schulman A.H."/>
            <person name="Timko M.P."/>
            <person name="dePamphilis C.W."/>
            <person name="Choi D."/>
            <person name="Shirasu K."/>
        </authorList>
    </citation>
    <scope>NUCLEOTIDE SEQUENCE [LARGE SCALE GENOMIC DNA]</scope>
    <source>
        <strain evidence="3">cv. UVA1</strain>
    </source>
</reference>
<dbReference type="GO" id="GO:0016301">
    <property type="term" value="F:kinase activity"/>
    <property type="evidence" value="ECO:0007669"/>
    <property type="project" value="UniProtKB-KW"/>
</dbReference>
<gene>
    <name evidence="2" type="ORF">STAS_06464</name>
</gene>
<sequence length="262" mass="28334">MTYLDLSARIMGYFLSMDDWSYNLVLLDLHKAGQQAARVEHEQLPIDSAHRVIPGPSPEQRVNTEFLANPARYDPANHHRPPPPPTAGVRGPRASPDRVRAAFGGVPQAVETHNLISVRGAPRVVLGAAGPLPDRLPVLLEPGRRPGRTPHLEHRLDPARKAFLSPAGAEDYLHHVARRVALGKLRHGREGRSGSEVRIRIGGFQGNGSPERRRLWVPGVGLLCGIDGVVEALDGVSAAVGVEAVVSRVRAAAVVNDVVRRV</sequence>
<proteinExistence type="predicted"/>
<keyword evidence="3" id="KW-1185">Reference proteome</keyword>
<protein>
    <submittedName>
        <fullName evidence="2">Mitotic checkpoint serine/threonine-protein kinase BUB1 beta</fullName>
    </submittedName>
</protein>
<dbReference type="AlphaFoldDB" id="A0A5A7PDC3"/>
<name>A0A5A7PDC3_STRAF</name>
<keyword evidence="2" id="KW-0808">Transferase</keyword>
<organism evidence="2 3">
    <name type="scientific">Striga asiatica</name>
    <name type="common">Asiatic witchweed</name>
    <name type="synonym">Buchnera asiatica</name>
    <dbReference type="NCBI Taxonomy" id="4170"/>
    <lineage>
        <taxon>Eukaryota</taxon>
        <taxon>Viridiplantae</taxon>
        <taxon>Streptophyta</taxon>
        <taxon>Embryophyta</taxon>
        <taxon>Tracheophyta</taxon>
        <taxon>Spermatophyta</taxon>
        <taxon>Magnoliopsida</taxon>
        <taxon>eudicotyledons</taxon>
        <taxon>Gunneridae</taxon>
        <taxon>Pentapetalae</taxon>
        <taxon>asterids</taxon>
        <taxon>lamiids</taxon>
        <taxon>Lamiales</taxon>
        <taxon>Orobanchaceae</taxon>
        <taxon>Buchnereae</taxon>
        <taxon>Striga</taxon>
    </lineage>
</organism>